<dbReference type="Gene3D" id="3.40.50.12500">
    <property type="match status" value="1"/>
</dbReference>
<dbReference type="EMBL" id="JBFNXX010000005">
    <property type="protein sequence ID" value="MEW9919773.1"/>
    <property type="molecule type" value="Genomic_DNA"/>
</dbReference>
<proteinExistence type="predicted"/>
<keyword evidence="2" id="KW-1185">Reference proteome</keyword>
<name>A0ABV3RMG9_9RHOB</name>
<organism evidence="1 2">
    <name type="scientific">Sulfitobacter sediminis</name>
    <dbReference type="NCBI Taxonomy" id="3234186"/>
    <lineage>
        <taxon>Bacteria</taxon>
        <taxon>Pseudomonadati</taxon>
        <taxon>Pseudomonadota</taxon>
        <taxon>Alphaproteobacteria</taxon>
        <taxon>Rhodobacterales</taxon>
        <taxon>Roseobacteraceae</taxon>
        <taxon>Sulfitobacter</taxon>
    </lineage>
</organism>
<dbReference type="PANTHER" id="PTHR40267:SF1">
    <property type="entry name" value="BLR3294 PROTEIN"/>
    <property type="match status" value="1"/>
</dbReference>
<dbReference type="PIRSF" id="PIRSF015736">
    <property type="entry name" value="MI"/>
    <property type="match status" value="1"/>
</dbReference>
<dbReference type="Pfam" id="PF17645">
    <property type="entry name" value="Amdase"/>
    <property type="match status" value="1"/>
</dbReference>
<dbReference type="Proteomes" id="UP001556098">
    <property type="component" value="Unassembled WGS sequence"/>
</dbReference>
<dbReference type="InterPro" id="IPR026286">
    <property type="entry name" value="MaiA/AMDase"/>
</dbReference>
<dbReference type="PANTHER" id="PTHR40267">
    <property type="entry name" value="BLR3294 PROTEIN"/>
    <property type="match status" value="1"/>
</dbReference>
<gene>
    <name evidence="1" type="ORF">AB2B41_09165</name>
</gene>
<comment type="caution">
    <text evidence="1">The sequence shown here is derived from an EMBL/GenBank/DDBJ whole genome shotgun (WGS) entry which is preliminary data.</text>
</comment>
<protein>
    <submittedName>
        <fullName evidence="1">Asp/Glu racemase</fullName>
    </submittedName>
</protein>
<evidence type="ECO:0000313" key="2">
    <source>
        <dbReference type="Proteomes" id="UP001556098"/>
    </source>
</evidence>
<sequence>MDLPYTLTPDRQIQLALIVLQSDETLEYDMRRLLPADVEMLVSRVASGAELSTETIAAMESRLTEAASLLPRAARIAAAGYGCTSASAQFGSARVADLIREGVETPHATDPAAALIAACRALGVQRIALVSPYVASISDRMRAVLSDAGIATPRFGSFNEPVEGNVVRIAPASLRDAALKLAGEGTCDAVFLSCTNLRTLDVIGDIEKEIGMPVMSSNQVLAWHMLRLAGIAPVPDAPGTLWRRAGLFE</sequence>
<dbReference type="InterPro" id="IPR053714">
    <property type="entry name" value="Iso_Racemase_Enz_sf"/>
</dbReference>
<reference evidence="1 2" key="1">
    <citation type="submission" date="2024-07" db="EMBL/GenBank/DDBJ databases">
        <title>Marimonas sp.nov., isolated from tidal-flat sediment.</title>
        <authorList>
            <person name="Jayan J.N."/>
            <person name="Lee S.S."/>
        </authorList>
    </citation>
    <scope>NUCLEOTIDE SEQUENCE [LARGE SCALE GENOMIC DNA]</scope>
    <source>
        <strain evidence="1 2">MJW-29</strain>
    </source>
</reference>
<evidence type="ECO:0000313" key="1">
    <source>
        <dbReference type="EMBL" id="MEW9919773.1"/>
    </source>
</evidence>
<dbReference type="RefSeq" id="WP_367877472.1">
    <property type="nucleotide sequence ID" value="NZ_JBFNXX010000005.1"/>
</dbReference>
<accession>A0ABV3RMG9</accession>